<evidence type="ECO:0000313" key="1">
    <source>
        <dbReference type="EMBL" id="GIY04553.1"/>
    </source>
</evidence>
<accession>A0AAV4Q3N9</accession>
<keyword evidence="2" id="KW-1185">Reference proteome</keyword>
<gene>
    <name evidence="1" type="ORF">CEXT_702801</name>
</gene>
<name>A0AAV4Q3N9_CAEEX</name>
<evidence type="ECO:0000313" key="2">
    <source>
        <dbReference type="Proteomes" id="UP001054945"/>
    </source>
</evidence>
<sequence>MGGKNCALPPRGALVLRVCHWVSRVTWGVGVEGTITDVRREEGVEAKKCAHCLFCVHQYRKERPRRSASAQEPSPYWRTRDFYGTIDLDGRLCRKKKKKKKKQQQALAAFFVVLLCRGGPSSR</sequence>
<comment type="caution">
    <text evidence="1">The sequence shown here is derived from an EMBL/GenBank/DDBJ whole genome shotgun (WGS) entry which is preliminary data.</text>
</comment>
<dbReference type="Proteomes" id="UP001054945">
    <property type="component" value="Unassembled WGS sequence"/>
</dbReference>
<organism evidence="1 2">
    <name type="scientific">Caerostris extrusa</name>
    <name type="common">Bark spider</name>
    <name type="synonym">Caerostris bankana</name>
    <dbReference type="NCBI Taxonomy" id="172846"/>
    <lineage>
        <taxon>Eukaryota</taxon>
        <taxon>Metazoa</taxon>
        <taxon>Ecdysozoa</taxon>
        <taxon>Arthropoda</taxon>
        <taxon>Chelicerata</taxon>
        <taxon>Arachnida</taxon>
        <taxon>Araneae</taxon>
        <taxon>Araneomorphae</taxon>
        <taxon>Entelegynae</taxon>
        <taxon>Araneoidea</taxon>
        <taxon>Araneidae</taxon>
        <taxon>Caerostris</taxon>
    </lineage>
</organism>
<dbReference type="AlphaFoldDB" id="A0AAV4Q3N9"/>
<dbReference type="EMBL" id="BPLR01005724">
    <property type="protein sequence ID" value="GIY04553.1"/>
    <property type="molecule type" value="Genomic_DNA"/>
</dbReference>
<protein>
    <submittedName>
        <fullName evidence="1">Uncharacterized protein</fullName>
    </submittedName>
</protein>
<reference evidence="1 2" key="1">
    <citation type="submission" date="2021-06" db="EMBL/GenBank/DDBJ databases">
        <title>Caerostris extrusa draft genome.</title>
        <authorList>
            <person name="Kono N."/>
            <person name="Arakawa K."/>
        </authorList>
    </citation>
    <scope>NUCLEOTIDE SEQUENCE [LARGE SCALE GENOMIC DNA]</scope>
</reference>
<proteinExistence type="predicted"/>